<proteinExistence type="predicted"/>
<keyword evidence="2" id="KW-1185">Reference proteome</keyword>
<gene>
    <name evidence="1" type="ORF">HPB47_007035</name>
</gene>
<protein>
    <submittedName>
        <fullName evidence="1">Uncharacterized protein</fullName>
    </submittedName>
</protein>
<dbReference type="EMBL" id="JABSTQ010011030">
    <property type="protein sequence ID" value="KAG0415789.1"/>
    <property type="molecule type" value="Genomic_DNA"/>
</dbReference>
<sequence length="629" mass="68440">MQRVPLTLFFLSTRDDVVRLVRSRVPTMATPQPEARSWPDCVDELLASLEGDDLARRDLALRRLSHATLPPGMLHERLIALRGLDYICATNVFLASFLFDGIRWWDFWADCGAFYGGADHFKNVAREGADSRGGTPLLRQRRSREGASLTMAFPAHPVGTRPLSWNGSPLFAMRPVLAEWLEEGTWERSGAASFGAVQYRVSTTLSIKTGEFKARKNLVMDITTFDELYTRITTYDKQENKALVKSCQERTHPRPPRPGLLLAAYDFAAFDHQPSRPKIMAFQDVLDGVAVDAATAEHRPEAELLHQLIQLGHSRATLLEPAGLGNDDVFAVTGGLMSGLRKTSSVGSDWNGNLGSMASDILSQLTCSHVRGSSTLEIRGDDTKVVTPNYLDALGIKILYDALGAVANEAKFRLYRAVTPANPPPGGTVAPGTSNSRRATQREPSVRRPAKRSVTTWIRQEGLKAPRVYFSGQRWAKQRRVSAAAQGDQVPLVFRGRTVRETDHAAGGATAADNPGSQFCGALFLHPIHLWSEAHRIRMGRLRAICDPPPRPRGDAAALVVECMAWNVAFADAIRAALVRALGAEAAALPAAPPPLTGALPSGPAAPTMGQEADVGGLLDDFLGNHMDI</sequence>
<comment type="caution">
    <text evidence="1">The sequence shown here is derived from an EMBL/GenBank/DDBJ whole genome shotgun (WGS) entry which is preliminary data.</text>
</comment>
<evidence type="ECO:0000313" key="1">
    <source>
        <dbReference type="EMBL" id="KAG0415789.1"/>
    </source>
</evidence>
<reference evidence="1 2" key="1">
    <citation type="journal article" date="2020" name="Cell">
        <title>Large-Scale Comparative Analyses of Tick Genomes Elucidate Their Genetic Diversity and Vector Capacities.</title>
        <authorList>
            <consortium name="Tick Genome and Microbiome Consortium (TIGMIC)"/>
            <person name="Jia N."/>
            <person name="Wang J."/>
            <person name="Shi W."/>
            <person name="Du L."/>
            <person name="Sun Y."/>
            <person name="Zhan W."/>
            <person name="Jiang J.F."/>
            <person name="Wang Q."/>
            <person name="Zhang B."/>
            <person name="Ji P."/>
            <person name="Bell-Sakyi L."/>
            <person name="Cui X.M."/>
            <person name="Yuan T.T."/>
            <person name="Jiang B.G."/>
            <person name="Yang W.F."/>
            <person name="Lam T.T."/>
            <person name="Chang Q.C."/>
            <person name="Ding S.J."/>
            <person name="Wang X.J."/>
            <person name="Zhu J.G."/>
            <person name="Ruan X.D."/>
            <person name="Zhao L."/>
            <person name="Wei J.T."/>
            <person name="Ye R.Z."/>
            <person name="Que T.C."/>
            <person name="Du C.H."/>
            <person name="Zhou Y.H."/>
            <person name="Cheng J.X."/>
            <person name="Dai P.F."/>
            <person name="Guo W.B."/>
            <person name="Han X.H."/>
            <person name="Huang E.J."/>
            <person name="Li L.F."/>
            <person name="Wei W."/>
            <person name="Gao Y.C."/>
            <person name="Liu J.Z."/>
            <person name="Shao H.Z."/>
            <person name="Wang X."/>
            <person name="Wang C.C."/>
            <person name="Yang T.C."/>
            <person name="Huo Q.B."/>
            <person name="Li W."/>
            <person name="Chen H.Y."/>
            <person name="Chen S.E."/>
            <person name="Zhou L.G."/>
            <person name="Ni X.B."/>
            <person name="Tian J.H."/>
            <person name="Sheng Y."/>
            <person name="Liu T."/>
            <person name="Pan Y.S."/>
            <person name="Xia L.Y."/>
            <person name="Li J."/>
            <person name="Zhao F."/>
            <person name="Cao W.C."/>
        </authorList>
    </citation>
    <scope>NUCLEOTIDE SEQUENCE [LARGE SCALE GENOMIC DNA]</scope>
    <source>
        <strain evidence="1">Iper-2018</strain>
    </source>
</reference>
<evidence type="ECO:0000313" key="2">
    <source>
        <dbReference type="Proteomes" id="UP000805193"/>
    </source>
</evidence>
<organism evidence="1 2">
    <name type="scientific">Ixodes persulcatus</name>
    <name type="common">Taiga tick</name>
    <dbReference type="NCBI Taxonomy" id="34615"/>
    <lineage>
        <taxon>Eukaryota</taxon>
        <taxon>Metazoa</taxon>
        <taxon>Ecdysozoa</taxon>
        <taxon>Arthropoda</taxon>
        <taxon>Chelicerata</taxon>
        <taxon>Arachnida</taxon>
        <taxon>Acari</taxon>
        <taxon>Parasitiformes</taxon>
        <taxon>Ixodida</taxon>
        <taxon>Ixodoidea</taxon>
        <taxon>Ixodidae</taxon>
        <taxon>Ixodinae</taxon>
        <taxon>Ixodes</taxon>
    </lineage>
</organism>
<dbReference type="Proteomes" id="UP000805193">
    <property type="component" value="Unassembled WGS sequence"/>
</dbReference>
<accession>A0AC60P9J3</accession>
<name>A0AC60P9J3_IXOPE</name>